<dbReference type="AlphaFoldDB" id="A0A2R7UFB2"/>
<name>A0A2R7UFB2_PSEDL</name>
<dbReference type="EMBL" id="QANO01000141">
    <property type="protein sequence ID" value="PTU50606.1"/>
    <property type="molecule type" value="Genomic_DNA"/>
</dbReference>
<proteinExistence type="predicted"/>
<comment type="caution">
    <text evidence="1">The sequence shown here is derived from an EMBL/GenBank/DDBJ whole genome shotgun (WGS) entry which is preliminary data.</text>
</comment>
<organism evidence="1 2">
    <name type="scientific">Pseudomonas plecoglossicida</name>
    <dbReference type="NCBI Taxonomy" id="70775"/>
    <lineage>
        <taxon>Bacteria</taxon>
        <taxon>Pseudomonadati</taxon>
        <taxon>Pseudomonadota</taxon>
        <taxon>Gammaproteobacteria</taxon>
        <taxon>Pseudomonadales</taxon>
        <taxon>Pseudomonadaceae</taxon>
        <taxon>Pseudomonas</taxon>
    </lineage>
</organism>
<gene>
    <name evidence="1" type="ORF">DBB42_19160</name>
</gene>
<reference evidence="1 2" key="1">
    <citation type="submission" date="2018-04" db="EMBL/GenBank/DDBJ databases">
        <authorList>
            <person name="Go L.Y."/>
            <person name="Mitchell J.A."/>
        </authorList>
    </citation>
    <scope>NUCLEOTIDE SEQUENCE [LARGE SCALE GENOMIC DNA]</scope>
    <source>
        <strain evidence="1 2">KCJK7865</strain>
    </source>
</reference>
<sequence length="109" mass="11762">MVHSLYRPLRGHARSHRCSTALRPCDIPVGAGMPAKGAHSWPINCCFTSIQGYQRRQPAKLHDKGAVLPRLPSKQGSRRLFSFPTGARPWPTAKCAAFAPTAASVAALS</sequence>
<protein>
    <submittedName>
        <fullName evidence="1">Uncharacterized protein</fullName>
    </submittedName>
</protein>
<dbReference type="Proteomes" id="UP000244874">
    <property type="component" value="Unassembled WGS sequence"/>
</dbReference>
<evidence type="ECO:0000313" key="1">
    <source>
        <dbReference type="EMBL" id="PTU50606.1"/>
    </source>
</evidence>
<accession>A0A2R7UFB2</accession>
<evidence type="ECO:0000313" key="2">
    <source>
        <dbReference type="Proteomes" id="UP000244874"/>
    </source>
</evidence>